<comment type="caution">
    <text evidence="1">The sequence shown here is derived from an EMBL/GenBank/DDBJ whole genome shotgun (WGS) entry which is preliminary data.</text>
</comment>
<dbReference type="EMBL" id="LAZR01054406">
    <property type="protein sequence ID" value="KKK78630.1"/>
    <property type="molecule type" value="Genomic_DNA"/>
</dbReference>
<proteinExistence type="predicted"/>
<organism evidence="1">
    <name type="scientific">marine sediment metagenome</name>
    <dbReference type="NCBI Taxonomy" id="412755"/>
    <lineage>
        <taxon>unclassified sequences</taxon>
        <taxon>metagenomes</taxon>
        <taxon>ecological metagenomes</taxon>
    </lineage>
</organism>
<dbReference type="AlphaFoldDB" id="A0A0F8YXR4"/>
<gene>
    <name evidence="1" type="ORF">LCGC14_2841660</name>
</gene>
<protein>
    <recommendedName>
        <fullName evidence="2">Class I SAM-dependent methyltransferase</fullName>
    </recommendedName>
</protein>
<sequence length="205" mass="23521">MIPKTLTDIHKIVATATNRYGLHQQSEMVLCLEFLVDKNLNGFIEMGSANGGSFHCWATVIPNGPKVSIDWNRGFGMSPDLDGRWVATEEEYDTVKWRNNNWRYDFSDVRIVEGDCQLWETVEKCRAVLDGDLVDWLFIDTTHEYDEAMADYNRYKEFVRSGGYIGFHDICSHKEMVTLWANLKRHTSVAAEFKVGNGIGILQKD</sequence>
<accession>A0A0F8YXR4</accession>
<reference evidence="1" key="1">
    <citation type="journal article" date="2015" name="Nature">
        <title>Complex archaea that bridge the gap between prokaryotes and eukaryotes.</title>
        <authorList>
            <person name="Spang A."/>
            <person name="Saw J.H."/>
            <person name="Jorgensen S.L."/>
            <person name="Zaremba-Niedzwiedzka K."/>
            <person name="Martijn J."/>
            <person name="Lind A.E."/>
            <person name="van Eijk R."/>
            <person name="Schleper C."/>
            <person name="Guy L."/>
            <person name="Ettema T.J."/>
        </authorList>
    </citation>
    <scope>NUCLEOTIDE SEQUENCE</scope>
</reference>
<dbReference type="Gene3D" id="3.40.50.150">
    <property type="entry name" value="Vaccinia Virus protein VP39"/>
    <property type="match status" value="1"/>
</dbReference>
<name>A0A0F8YXR4_9ZZZZ</name>
<evidence type="ECO:0000313" key="1">
    <source>
        <dbReference type="EMBL" id="KKK78630.1"/>
    </source>
</evidence>
<evidence type="ECO:0008006" key="2">
    <source>
        <dbReference type="Google" id="ProtNLM"/>
    </source>
</evidence>
<dbReference type="Pfam" id="PF13578">
    <property type="entry name" value="Methyltransf_24"/>
    <property type="match status" value="1"/>
</dbReference>
<dbReference type="SUPFAM" id="SSF53335">
    <property type="entry name" value="S-adenosyl-L-methionine-dependent methyltransferases"/>
    <property type="match status" value="1"/>
</dbReference>
<dbReference type="InterPro" id="IPR029063">
    <property type="entry name" value="SAM-dependent_MTases_sf"/>
</dbReference>